<evidence type="ECO:0000256" key="1">
    <source>
        <dbReference type="SAM" id="MobiDB-lite"/>
    </source>
</evidence>
<keyword evidence="2" id="KW-1133">Transmembrane helix</keyword>
<name>A0A6M5UCT8_9MICO</name>
<feature type="transmembrane region" description="Helical" evidence="2">
    <location>
        <begin position="250"/>
        <end position="270"/>
    </location>
</feature>
<dbReference type="OrthoDB" id="5244663at2"/>
<keyword evidence="4" id="KW-1185">Reference proteome</keyword>
<feature type="compositionally biased region" description="Pro residues" evidence="1">
    <location>
        <begin position="97"/>
        <end position="109"/>
    </location>
</feature>
<keyword evidence="2" id="KW-0812">Transmembrane</keyword>
<dbReference type="InterPro" id="IPR029013">
    <property type="entry name" value="HP0062-like_sf"/>
</dbReference>
<reference evidence="4" key="1">
    <citation type="journal article" date="2022" name="Int. J. Syst. Evol. Microbiol.">
        <title>Cellulosimicrobium protaetiae sp. nov., isolated from the gut of the larva of Protaetia brevitarsis seulensis.</title>
        <authorList>
            <person name="Le Han H."/>
            <person name="Nguyen T.T.H."/>
            <person name="Li Z."/>
            <person name="Shin N.R."/>
            <person name="Kim S.G."/>
        </authorList>
    </citation>
    <scope>NUCLEOTIDE SEQUENCE [LARGE SCALE GENOMIC DNA]</scope>
    <source>
        <strain evidence="4">BI34</strain>
    </source>
</reference>
<dbReference type="Gene3D" id="1.10.287.1060">
    <property type="entry name" value="ESAT-6-like"/>
    <property type="match status" value="1"/>
</dbReference>
<evidence type="ECO:0000256" key="2">
    <source>
        <dbReference type="SAM" id="Phobius"/>
    </source>
</evidence>
<dbReference type="EMBL" id="CP052757">
    <property type="protein sequence ID" value="QJW35141.1"/>
    <property type="molecule type" value="Genomic_DNA"/>
</dbReference>
<dbReference type="Proteomes" id="UP000451354">
    <property type="component" value="Chromosome"/>
</dbReference>
<gene>
    <name evidence="3" type="ORF">FIC82_001885</name>
</gene>
<feature type="transmembrane region" description="Helical" evidence="2">
    <location>
        <begin position="225"/>
        <end position="244"/>
    </location>
</feature>
<evidence type="ECO:0008006" key="5">
    <source>
        <dbReference type="Google" id="ProtNLM"/>
    </source>
</evidence>
<feature type="region of interest" description="Disordered" evidence="1">
    <location>
        <begin position="86"/>
        <end position="117"/>
    </location>
</feature>
<keyword evidence="2" id="KW-0472">Membrane</keyword>
<accession>A0A6M5UCT8</accession>
<sequence>MSGMWGADVTELRRLAQSLRSASDQLVSTTSEVSGLVEAAGRWQGGDADQFRGEWTGTSVALLRGVSQTLAEASQAVLRNADEQYMTSTEGGAIPSPGVPGPPTGPGGGPPGAGDPLAGSIWGVGETAWGAWGAGSGAWIAYRTFLAARGFLDASRLAALSPAAASAVTLTRGMAVGDALSVLGRATTFSRFMGFAGGAAGVVGGINQIVNTQYDGVRGGVDRGMGVLSVIGGAGTMAIAAGLLTNPVGIAVVAGAAAVAGVWALGNLVYDNWDSISGFFSDPGPYLADGWNDVKDFAGNAADTIEDVASDVGDAIGDGLSAAGDFVGGLFS</sequence>
<organism evidence="3 4">
    <name type="scientific">Cellulosimicrobium protaetiae</name>
    <dbReference type="NCBI Taxonomy" id="2587808"/>
    <lineage>
        <taxon>Bacteria</taxon>
        <taxon>Bacillati</taxon>
        <taxon>Actinomycetota</taxon>
        <taxon>Actinomycetes</taxon>
        <taxon>Micrococcales</taxon>
        <taxon>Promicromonosporaceae</taxon>
        <taxon>Cellulosimicrobium</taxon>
    </lineage>
</organism>
<dbReference type="RefSeq" id="WP_154797348.1">
    <property type="nucleotide sequence ID" value="NZ_CP052757.1"/>
</dbReference>
<dbReference type="SUPFAM" id="SSF158414">
    <property type="entry name" value="HP0062-like"/>
    <property type="match status" value="1"/>
</dbReference>
<protein>
    <recommendedName>
        <fullName evidence="5">WXG100 family type VII secretion target</fullName>
    </recommendedName>
</protein>
<proteinExistence type="predicted"/>
<evidence type="ECO:0000313" key="3">
    <source>
        <dbReference type="EMBL" id="QJW35141.1"/>
    </source>
</evidence>
<dbReference type="KEGG" id="cprt:FIC82_001885"/>
<evidence type="ECO:0000313" key="4">
    <source>
        <dbReference type="Proteomes" id="UP000451354"/>
    </source>
</evidence>
<dbReference type="AlphaFoldDB" id="A0A6M5UCT8"/>